<gene>
    <name evidence="1" type="ORF">RRG08_010863</name>
</gene>
<dbReference type="AlphaFoldDB" id="A0AAE0XST9"/>
<organism evidence="1 2">
    <name type="scientific">Elysia crispata</name>
    <name type="common">lettuce slug</name>
    <dbReference type="NCBI Taxonomy" id="231223"/>
    <lineage>
        <taxon>Eukaryota</taxon>
        <taxon>Metazoa</taxon>
        <taxon>Spiralia</taxon>
        <taxon>Lophotrochozoa</taxon>
        <taxon>Mollusca</taxon>
        <taxon>Gastropoda</taxon>
        <taxon>Heterobranchia</taxon>
        <taxon>Euthyneura</taxon>
        <taxon>Panpulmonata</taxon>
        <taxon>Sacoglossa</taxon>
        <taxon>Placobranchoidea</taxon>
        <taxon>Plakobranchidae</taxon>
        <taxon>Elysia</taxon>
    </lineage>
</organism>
<evidence type="ECO:0000313" key="2">
    <source>
        <dbReference type="Proteomes" id="UP001283361"/>
    </source>
</evidence>
<dbReference type="EMBL" id="JAWDGP010007688">
    <property type="protein sequence ID" value="KAK3708712.1"/>
    <property type="molecule type" value="Genomic_DNA"/>
</dbReference>
<protein>
    <submittedName>
        <fullName evidence="1">Uncharacterized protein</fullName>
    </submittedName>
</protein>
<name>A0AAE0XST9_9GAST</name>
<comment type="caution">
    <text evidence="1">The sequence shown here is derived from an EMBL/GenBank/DDBJ whole genome shotgun (WGS) entry which is preliminary data.</text>
</comment>
<sequence length="112" mass="12832">MEYSRDENSVEHLVTNIRENQHLTSDLRPVSGEFMPDEEFISSAIQTHREKNKIEQERNSNSRKVGSYCSLTTLYMKNLMLDVALLNVALLDVALLDLYPPAPLSEMLLVLH</sequence>
<keyword evidence="2" id="KW-1185">Reference proteome</keyword>
<accession>A0AAE0XST9</accession>
<evidence type="ECO:0000313" key="1">
    <source>
        <dbReference type="EMBL" id="KAK3708712.1"/>
    </source>
</evidence>
<reference evidence="1" key="1">
    <citation type="journal article" date="2023" name="G3 (Bethesda)">
        <title>A reference genome for the long-term kleptoplast-retaining sea slug Elysia crispata morphotype clarki.</title>
        <authorList>
            <person name="Eastman K.E."/>
            <person name="Pendleton A.L."/>
            <person name="Shaikh M.A."/>
            <person name="Suttiyut T."/>
            <person name="Ogas R."/>
            <person name="Tomko P."/>
            <person name="Gavelis G."/>
            <person name="Widhalm J.R."/>
            <person name="Wisecaver J.H."/>
        </authorList>
    </citation>
    <scope>NUCLEOTIDE SEQUENCE</scope>
    <source>
        <strain evidence="1">ECLA1</strain>
    </source>
</reference>
<dbReference type="Proteomes" id="UP001283361">
    <property type="component" value="Unassembled WGS sequence"/>
</dbReference>
<proteinExistence type="predicted"/>